<evidence type="ECO:0000259" key="8">
    <source>
        <dbReference type="PROSITE" id="PS50830"/>
    </source>
</evidence>
<evidence type="ECO:0000256" key="4">
    <source>
        <dbReference type="ARBA" id="ARBA00022737"/>
    </source>
</evidence>
<evidence type="ECO:0000256" key="5">
    <source>
        <dbReference type="SAM" id="Coils"/>
    </source>
</evidence>
<keyword evidence="5" id="KW-0175">Coiled coil</keyword>
<dbReference type="Gene3D" id="2.30.30.140">
    <property type="match status" value="1"/>
</dbReference>
<evidence type="ECO:0000256" key="3">
    <source>
        <dbReference type="ARBA" id="ARBA00022490"/>
    </source>
</evidence>
<dbReference type="FunFam" id="2.30.30.140:FF:000018">
    <property type="entry name" value="Serine/threonine-protein kinase 31"/>
    <property type="match status" value="1"/>
</dbReference>
<dbReference type="FunFam" id="2.40.50.90:FF:000002">
    <property type="entry name" value="Staphylococcal nuclease domain-containing protein"/>
    <property type="match status" value="1"/>
</dbReference>
<feature type="domain" description="TNase-like" evidence="8">
    <location>
        <begin position="258"/>
        <end position="398"/>
    </location>
</feature>
<dbReference type="PANTHER" id="PTHR12302">
    <property type="entry name" value="EBNA2 BINDING PROTEIN P100"/>
    <property type="match status" value="1"/>
</dbReference>
<feature type="region of interest" description="Disordered" evidence="6">
    <location>
        <begin position="146"/>
        <end position="189"/>
    </location>
</feature>
<dbReference type="OMA" id="ARCADHH"/>
<evidence type="ECO:0000256" key="1">
    <source>
        <dbReference type="ARBA" id="ARBA00004496"/>
    </source>
</evidence>
<feature type="compositionally biased region" description="Low complexity" evidence="6">
    <location>
        <begin position="29"/>
        <end position="43"/>
    </location>
</feature>
<dbReference type="SUPFAM" id="SSF63748">
    <property type="entry name" value="Tudor/PWWP/MBT"/>
    <property type="match status" value="1"/>
</dbReference>
<dbReference type="Pfam" id="PF00567">
    <property type="entry name" value="TUDOR"/>
    <property type="match status" value="1"/>
</dbReference>
<organism evidence="9 10">
    <name type="scientific">Strigamia maritima</name>
    <name type="common">European centipede</name>
    <name type="synonym">Geophilus maritimus</name>
    <dbReference type="NCBI Taxonomy" id="126957"/>
    <lineage>
        <taxon>Eukaryota</taxon>
        <taxon>Metazoa</taxon>
        <taxon>Ecdysozoa</taxon>
        <taxon>Arthropoda</taxon>
        <taxon>Myriapoda</taxon>
        <taxon>Chilopoda</taxon>
        <taxon>Pleurostigmophora</taxon>
        <taxon>Geophilomorpha</taxon>
        <taxon>Linotaeniidae</taxon>
        <taxon>Strigamia</taxon>
    </lineage>
</organism>
<dbReference type="STRING" id="126957.T1J5F9"/>
<dbReference type="InterPro" id="IPR035437">
    <property type="entry name" value="SNase_OB-fold_sf"/>
</dbReference>
<dbReference type="Proteomes" id="UP000014500">
    <property type="component" value="Unassembled WGS sequence"/>
</dbReference>
<dbReference type="PROSITE" id="PS50830">
    <property type="entry name" value="TNASE_3"/>
    <property type="match status" value="4"/>
</dbReference>
<dbReference type="SMART" id="SM00333">
    <property type="entry name" value="TUDOR"/>
    <property type="match status" value="1"/>
</dbReference>
<evidence type="ECO:0000259" key="7">
    <source>
        <dbReference type="PROSITE" id="PS50304"/>
    </source>
</evidence>
<evidence type="ECO:0000313" key="9">
    <source>
        <dbReference type="EnsemblMetazoa" id="SMAR008859-PA"/>
    </source>
</evidence>
<reference evidence="10" key="1">
    <citation type="submission" date="2011-05" db="EMBL/GenBank/DDBJ databases">
        <authorList>
            <person name="Richards S.R."/>
            <person name="Qu J."/>
            <person name="Jiang H."/>
            <person name="Jhangiani S.N."/>
            <person name="Agravi P."/>
            <person name="Goodspeed R."/>
            <person name="Gross S."/>
            <person name="Mandapat C."/>
            <person name="Jackson L."/>
            <person name="Mathew T."/>
            <person name="Pu L."/>
            <person name="Thornton R."/>
            <person name="Saada N."/>
            <person name="Wilczek-Boney K.B."/>
            <person name="Lee S."/>
            <person name="Kovar C."/>
            <person name="Wu Y."/>
            <person name="Scherer S.E."/>
            <person name="Worley K.C."/>
            <person name="Muzny D.M."/>
            <person name="Gibbs R."/>
        </authorList>
    </citation>
    <scope>NUCLEOTIDE SEQUENCE</scope>
    <source>
        <strain evidence="10">Brora</strain>
    </source>
</reference>
<feature type="domain" description="TNase-like" evidence="8">
    <location>
        <begin position="570"/>
        <end position="726"/>
    </location>
</feature>
<proteinExistence type="predicted"/>
<keyword evidence="3" id="KW-0963">Cytoplasm</keyword>
<dbReference type="FunFam" id="2.40.50.90:FF:000001">
    <property type="entry name" value="Staphylococcal nuclease domain-containing protein"/>
    <property type="match status" value="1"/>
</dbReference>
<feature type="domain" description="TNase-like" evidence="8">
    <location>
        <begin position="423"/>
        <end position="557"/>
    </location>
</feature>
<protein>
    <recommendedName>
        <fullName evidence="2">Staphylococcal nuclease domain-containing protein 1</fullName>
    </recommendedName>
</protein>
<keyword evidence="4" id="KW-0677">Repeat</keyword>
<dbReference type="GO" id="GO:0006402">
    <property type="term" value="P:mRNA catabolic process"/>
    <property type="evidence" value="ECO:0007669"/>
    <property type="project" value="TreeGrafter"/>
</dbReference>
<keyword evidence="10" id="KW-1185">Reference proteome</keyword>
<evidence type="ECO:0000256" key="6">
    <source>
        <dbReference type="SAM" id="MobiDB-lite"/>
    </source>
</evidence>
<dbReference type="SMART" id="SM00318">
    <property type="entry name" value="SNc"/>
    <property type="match status" value="4"/>
</dbReference>
<dbReference type="PANTHER" id="PTHR12302:SF2">
    <property type="entry name" value="STAPHYLOCOCCAL NUCLEASE DOMAIN-CONTAINING PROTEIN 1"/>
    <property type="match status" value="1"/>
</dbReference>
<feature type="domain" description="Tudor" evidence="7">
    <location>
        <begin position="958"/>
        <end position="1015"/>
    </location>
</feature>
<dbReference type="Gene3D" id="2.40.50.90">
    <property type="match status" value="5"/>
</dbReference>
<feature type="coiled-coil region" evidence="5">
    <location>
        <begin position="1090"/>
        <end position="1117"/>
    </location>
</feature>
<evidence type="ECO:0000313" key="10">
    <source>
        <dbReference type="Proteomes" id="UP000014500"/>
    </source>
</evidence>
<dbReference type="InterPro" id="IPR047386">
    <property type="entry name" value="Tudor_TDRD11"/>
</dbReference>
<dbReference type="GO" id="GO:0005634">
    <property type="term" value="C:nucleus"/>
    <property type="evidence" value="ECO:0007669"/>
    <property type="project" value="TreeGrafter"/>
</dbReference>
<dbReference type="GO" id="GO:0004518">
    <property type="term" value="F:nuclease activity"/>
    <property type="evidence" value="ECO:0007669"/>
    <property type="project" value="TreeGrafter"/>
</dbReference>
<dbReference type="CDD" id="cd00175">
    <property type="entry name" value="SNc"/>
    <property type="match status" value="2"/>
</dbReference>
<feature type="coiled-coil region" evidence="5">
    <location>
        <begin position="190"/>
        <end position="231"/>
    </location>
</feature>
<dbReference type="FunFam" id="2.40.50.90:FF:000005">
    <property type="entry name" value="Staphylococcal nuclease domain-containing protein"/>
    <property type="match status" value="1"/>
</dbReference>
<dbReference type="EnsemblMetazoa" id="SMAR008859-RA">
    <property type="protein sequence ID" value="SMAR008859-PA"/>
    <property type="gene ID" value="SMAR008859"/>
</dbReference>
<dbReference type="InterPro" id="IPR002999">
    <property type="entry name" value="Tudor"/>
</dbReference>
<comment type="subcellular location">
    <subcellularLocation>
        <location evidence="1">Cytoplasm</location>
    </subcellularLocation>
</comment>
<dbReference type="CDD" id="cd20433">
    <property type="entry name" value="Tudor_TDRD11"/>
    <property type="match status" value="1"/>
</dbReference>
<dbReference type="GO" id="GO:0003723">
    <property type="term" value="F:RNA binding"/>
    <property type="evidence" value="ECO:0007669"/>
    <property type="project" value="TreeGrafter"/>
</dbReference>
<dbReference type="PhylomeDB" id="T1J5F9"/>
<evidence type="ECO:0000256" key="2">
    <source>
        <dbReference type="ARBA" id="ARBA00017230"/>
    </source>
</evidence>
<dbReference type="AlphaFoldDB" id="T1J5F9"/>
<dbReference type="InterPro" id="IPR016071">
    <property type="entry name" value="Staphylococal_nuclease_OB-fold"/>
</dbReference>
<dbReference type="EMBL" id="JH431861">
    <property type="status" value="NOT_ANNOTATED_CDS"/>
    <property type="molecule type" value="Genomic_DNA"/>
</dbReference>
<feature type="compositionally biased region" description="Basic residues" evidence="6">
    <location>
        <begin position="81"/>
        <end position="104"/>
    </location>
</feature>
<feature type="domain" description="TNase-like" evidence="8">
    <location>
        <begin position="755"/>
        <end position="891"/>
    </location>
</feature>
<dbReference type="GO" id="GO:0005829">
    <property type="term" value="C:cytosol"/>
    <property type="evidence" value="ECO:0007669"/>
    <property type="project" value="TreeGrafter"/>
</dbReference>
<feature type="compositionally biased region" description="Polar residues" evidence="6">
    <location>
        <begin position="157"/>
        <end position="189"/>
    </location>
</feature>
<sequence>MASSSLSQEDFEVDYEASARRTRVRTARARNVNAARPAVEVAPDSAVDGAITAAAVDGAFPGEHDASPKPPSLRPKDKRPARPNHMSKGKQQRDRRKLREKRRSTGVVHLPSTESTGGSTGEDEDELLSLNAETKKILYTMNFPSDLEADDEDNQDYDSTVNQSNSNASLAQEESSWYRASNGRPQTPSTENLEELLERAREENKNLLELLEKKDQKILQLERDVTKLKKDLQTSGTDCDKLKEENAALIWSLSQLSVLSGDTVVIRDKPRSGPPPELTVSLSNIISGKLARRPNPPNVPETKDEVPPFAWEAREYLRKKLIGKEVTYSLDKKIPGGTRDCGYVYLGGDITGENVAHALVAEGLVEVRKGGLRSSEEYQKLVEIEEQARAASRGKFSTTADENIRNVIWNLENPSAFVATHNKPVSAVVENVRDGCTVRVFVLPEFQYVTVMMSGIRTPMFKVGEDSNAEEFAEEAKFFTESRLLQRDIEIKFNKVLRNNIFATIIHPNGSIAEVLVKEGYARVVEWTLPHLDAQEQCRLRAAEKHAKEKRLRIWKNYVPSANDNDIKEKKFEGKVVEIVNADALVLKLADSNTLKKIFLASIRPPRLTDSQPQETATKDTKGKQFRPLYDIPYMYEAREFLRQKLIGRKVDVNIDYIQPKSESFPEKVCCTVCVGGSNVAETLVLKGLASVIRYRMDDDKRSSRYDDLLIAEEKAMKSKKGIHSGKELPKNRVADISGDYAKAKQFFPFLQRAGRSNAVVEYVASGSRLRLYVPRETCLITFLLAGINCPRITRPGPNNTTFDGEAYGPEALEFTKDLCLQKEVEIEVDNMDKIGNFIGWLWVGGKNLSVGLVEEGLSSVHFTAERSQYFRELQIAETAAKEKKLKIWANYEEPKEIEVKEEIKERLPAYKSVLVTVLHSDFSFYAQQTDQGAQLEQLMNQLREEFTSRTPVAGAYNPRKDDLCAAKFTDGLWYRAKVESISGGNVNILYVDYGNREATNSTKLAQLPTTFHGIAPFAHKYSLACVAIPSDPDSKESAFQALLEDIVDKTFMMNIEYRLPGMDYVSMIIPDSRDDVAKLLISDGILILEVRKEKRLQKLVGEYRQAQEQAKKKRLNLWCYGDFTDDDAKEFGYKR</sequence>
<dbReference type="eggNOG" id="KOG2039">
    <property type="taxonomic scope" value="Eukaryota"/>
</dbReference>
<dbReference type="PROSITE" id="PS50304">
    <property type="entry name" value="TUDOR"/>
    <property type="match status" value="1"/>
</dbReference>
<dbReference type="SUPFAM" id="SSF50199">
    <property type="entry name" value="Staphylococcal nuclease"/>
    <property type="match status" value="5"/>
</dbReference>
<dbReference type="Pfam" id="PF00565">
    <property type="entry name" value="SNase"/>
    <property type="match status" value="4"/>
</dbReference>
<accession>T1J5F9</accession>
<name>T1J5F9_STRMM</name>
<reference evidence="9" key="2">
    <citation type="submission" date="2015-02" db="UniProtKB">
        <authorList>
            <consortium name="EnsemblMetazoa"/>
        </authorList>
    </citation>
    <scope>IDENTIFICATION</scope>
</reference>
<dbReference type="HOGENOM" id="CLU_005966_0_0_1"/>
<dbReference type="FunFam" id="2.40.50.90:FF:000003">
    <property type="entry name" value="Staphylococcal nuclease domain-containing protein"/>
    <property type="match status" value="1"/>
</dbReference>
<feature type="compositionally biased region" description="Acidic residues" evidence="6">
    <location>
        <begin position="147"/>
        <end position="156"/>
    </location>
</feature>
<feature type="region of interest" description="Disordered" evidence="6">
    <location>
        <begin position="1"/>
        <end position="124"/>
    </location>
</feature>